<organism evidence="1 2">
    <name type="scientific">Lichenifustis flavocetrariae</name>
    <dbReference type="NCBI Taxonomy" id="2949735"/>
    <lineage>
        <taxon>Bacteria</taxon>
        <taxon>Pseudomonadati</taxon>
        <taxon>Pseudomonadota</taxon>
        <taxon>Alphaproteobacteria</taxon>
        <taxon>Hyphomicrobiales</taxon>
        <taxon>Lichenihabitantaceae</taxon>
        <taxon>Lichenifustis</taxon>
    </lineage>
</organism>
<dbReference type="AlphaFoldDB" id="A0AA41ZB96"/>
<sequence>MGSAIPSRNNHKLISDFFGLEEGELFGPHTAFAATFKRRLPAGDPPAMLRHHAGLLRAISSANAANLSEYQGFYFKYFYTYLGAWRIKRGTCPLVLRR</sequence>
<reference evidence="1" key="1">
    <citation type="submission" date="2022-05" db="EMBL/GenBank/DDBJ databases">
        <authorList>
            <person name="Pankratov T."/>
        </authorList>
    </citation>
    <scope>NUCLEOTIDE SEQUENCE</scope>
    <source>
        <strain evidence="1">BP6-180914</strain>
    </source>
</reference>
<gene>
    <name evidence="1" type="ORF">M8523_32955</name>
</gene>
<proteinExistence type="predicted"/>
<evidence type="ECO:0000313" key="2">
    <source>
        <dbReference type="Proteomes" id="UP001165667"/>
    </source>
</evidence>
<name>A0AA41ZB96_9HYPH</name>
<accession>A0AA41ZB96</accession>
<dbReference type="Proteomes" id="UP001165667">
    <property type="component" value="Unassembled WGS sequence"/>
</dbReference>
<keyword evidence="2" id="KW-1185">Reference proteome</keyword>
<comment type="caution">
    <text evidence="1">The sequence shown here is derived from an EMBL/GenBank/DDBJ whole genome shotgun (WGS) entry which is preliminary data.</text>
</comment>
<protein>
    <submittedName>
        <fullName evidence="1">Uncharacterized protein</fullName>
    </submittedName>
</protein>
<dbReference type="RefSeq" id="WP_282589091.1">
    <property type="nucleotide sequence ID" value="NZ_JAMOIM010000061.1"/>
</dbReference>
<dbReference type="EMBL" id="JAMOIM010000061">
    <property type="protein sequence ID" value="MCW6512717.1"/>
    <property type="molecule type" value="Genomic_DNA"/>
</dbReference>
<evidence type="ECO:0000313" key="1">
    <source>
        <dbReference type="EMBL" id="MCW6512717.1"/>
    </source>
</evidence>